<evidence type="ECO:0000313" key="8">
    <source>
        <dbReference type="RefSeq" id="XP_022085853.1"/>
    </source>
</evidence>
<feature type="compositionally biased region" description="Basic and acidic residues" evidence="4">
    <location>
        <begin position="571"/>
        <end position="590"/>
    </location>
</feature>
<feature type="compositionally biased region" description="Basic and acidic residues" evidence="4">
    <location>
        <begin position="458"/>
        <end position="468"/>
    </location>
</feature>
<feature type="compositionally biased region" description="Polar residues" evidence="4">
    <location>
        <begin position="556"/>
        <end position="568"/>
    </location>
</feature>
<feature type="compositionally biased region" description="Basic and acidic residues" evidence="4">
    <location>
        <begin position="635"/>
        <end position="657"/>
    </location>
</feature>
<dbReference type="GO" id="GO:0005634">
    <property type="term" value="C:nucleus"/>
    <property type="evidence" value="ECO:0007669"/>
    <property type="project" value="TreeGrafter"/>
</dbReference>
<evidence type="ECO:0000313" key="7">
    <source>
        <dbReference type="Proteomes" id="UP000694845"/>
    </source>
</evidence>
<dbReference type="InterPro" id="IPR013083">
    <property type="entry name" value="Znf_RING/FYVE/PHD"/>
</dbReference>
<feature type="compositionally biased region" description="Gly residues" evidence="4">
    <location>
        <begin position="333"/>
        <end position="345"/>
    </location>
</feature>
<feature type="compositionally biased region" description="Basic and acidic residues" evidence="4">
    <location>
        <begin position="503"/>
        <end position="520"/>
    </location>
</feature>
<dbReference type="Proteomes" id="UP000694845">
    <property type="component" value="Unplaced"/>
</dbReference>
<feature type="compositionally biased region" description="Basic and acidic residues" evidence="4">
    <location>
        <begin position="675"/>
        <end position="684"/>
    </location>
</feature>
<keyword evidence="1 3" id="KW-0863">Zinc-finger</keyword>
<dbReference type="CDD" id="cd16470">
    <property type="entry name" value="RING-H2_RNF25"/>
    <property type="match status" value="1"/>
</dbReference>
<reference evidence="8" key="1">
    <citation type="submission" date="2025-08" db="UniProtKB">
        <authorList>
            <consortium name="RefSeq"/>
        </authorList>
    </citation>
    <scope>IDENTIFICATION</scope>
</reference>
<dbReference type="OrthoDB" id="432311at2759"/>
<dbReference type="PANTHER" id="PTHR13198:SF4">
    <property type="entry name" value="E3 UBIQUITIN-PROTEIN LIGASE RNF25"/>
    <property type="match status" value="1"/>
</dbReference>
<dbReference type="PANTHER" id="PTHR13198">
    <property type="entry name" value="RING FINGER PROTEIN 25"/>
    <property type="match status" value="1"/>
</dbReference>
<sequence>MAASMVARSTSECSEGSGANDCELQQELGLLEAIYVNELNVDYSDSGVPDELSIVLHPATAGNVDQQYVCLTLNLQLPEQYPQRLPEITVRNPRGVSDEHIASLGAKLNQIAAERQGGAMLYELIEVAKESLTSNNTPSCQCVICLHGFTETDVFTRTPCYHYFHSQCLARYLKHAQENEEECVCAVCREPVSCDLAQLEGAPPPSSLQEVYTPNKAIHDMQRKMAALYKRQKEKGGIIDVEAENKKFLIHISQSPTLPANVGITPVAALPQNQARRSPVSLSDMRRAPPTEEGMKELPNESARSAVQVDKKDASDAKGSRPRSAHRNDFKQGGRGGGWGQGSRGRGQRRPGARDHHSTNPGSGRRSEFKGQRVNNEASAKYTGSENTPDRSNCKTENADVIDQSKEFSKKAPMHALGTRSKDQHHWSGRQKNKFSEGENRHSKEEINGGLNETLPKPNEEVAKDEKRHKNKKKSGKLEQERAENTPLKSSSGMQQEGRTASSKHEVDENKSSLDRDSRSKVSGTNSNQESPSRKDGENRQKRRHGGRNGAPKVETGSSQKANRSSNKGPRKLDENSRQDCGSHDDKQHTDSANSDITGADHEIGSGRTRRRNRNRRGETSQSKNSPQSDVQGKGQDDTCERSKGKADIEEKSEKKGSANVKIAVAEVTSQEGGSKSEKWKPDRGPPPGFSKRTISHQPGWKPTSVKPPPGFENVKL</sequence>
<organism evidence="7 8">
    <name type="scientific">Acanthaster planci</name>
    <name type="common">Crown-of-thorns starfish</name>
    <dbReference type="NCBI Taxonomy" id="133434"/>
    <lineage>
        <taxon>Eukaryota</taxon>
        <taxon>Metazoa</taxon>
        <taxon>Echinodermata</taxon>
        <taxon>Eleutherozoa</taxon>
        <taxon>Asterozoa</taxon>
        <taxon>Asteroidea</taxon>
        <taxon>Valvatacea</taxon>
        <taxon>Valvatida</taxon>
        <taxon>Acanthasteridae</taxon>
        <taxon>Acanthaster</taxon>
    </lineage>
</organism>
<dbReference type="KEGG" id="aplc:110976674"/>
<feature type="compositionally biased region" description="Basic and acidic residues" evidence="4">
    <location>
        <begin position="284"/>
        <end position="299"/>
    </location>
</feature>
<evidence type="ECO:0000256" key="4">
    <source>
        <dbReference type="SAM" id="MobiDB-lite"/>
    </source>
</evidence>
<dbReference type="SUPFAM" id="SSF57850">
    <property type="entry name" value="RING/U-box"/>
    <property type="match status" value="1"/>
</dbReference>
<dbReference type="InterPro" id="IPR006575">
    <property type="entry name" value="RWD_dom"/>
</dbReference>
<feature type="compositionally biased region" description="Polar residues" evidence="4">
    <location>
        <begin position="620"/>
        <end position="631"/>
    </location>
</feature>
<dbReference type="Pfam" id="PF05773">
    <property type="entry name" value="RWD"/>
    <property type="match status" value="1"/>
</dbReference>
<dbReference type="GO" id="GO:0061630">
    <property type="term" value="F:ubiquitin protein ligase activity"/>
    <property type="evidence" value="ECO:0007669"/>
    <property type="project" value="InterPro"/>
</dbReference>
<evidence type="ECO:0000256" key="1">
    <source>
        <dbReference type="ARBA" id="ARBA00022771"/>
    </source>
</evidence>
<name>A0A8B7XY79_ACAPL</name>
<feature type="compositionally biased region" description="Basic and acidic residues" evidence="4">
    <location>
        <begin position="309"/>
        <end position="319"/>
    </location>
</feature>
<evidence type="ECO:0000256" key="2">
    <source>
        <dbReference type="ARBA" id="ARBA00022833"/>
    </source>
</evidence>
<dbReference type="RefSeq" id="XP_022085853.1">
    <property type="nucleotide sequence ID" value="XM_022230161.1"/>
</dbReference>
<feature type="domain" description="RING-type" evidence="5">
    <location>
        <begin position="142"/>
        <end position="189"/>
    </location>
</feature>
<dbReference type="Pfam" id="PF13639">
    <property type="entry name" value="zf-RING_2"/>
    <property type="match status" value="1"/>
</dbReference>
<dbReference type="GeneID" id="110976674"/>
<dbReference type="SUPFAM" id="SSF54495">
    <property type="entry name" value="UBC-like"/>
    <property type="match status" value="1"/>
</dbReference>
<feature type="compositionally biased region" description="Polar residues" evidence="4">
    <location>
        <begin position="521"/>
        <end position="531"/>
    </location>
</feature>
<dbReference type="InterPro" id="IPR016135">
    <property type="entry name" value="UBQ-conjugating_enzyme/RWD"/>
</dbReference>
<dbReference type="PROSITE" id="PS50089">
    <property type="entry name" value="ZF_RING_2"/>
    <property type="match status" value="1"/>
</dbReference>
<feature type="compositionally biased region" description="Basic and acidic residues" evidence="4">
    <location>
        <begin position="434"/>
        <end position="447"/>
    </location>
</feature>
<dbReference type="GO" id="GO:0016567">
    <property type="term" value="P:protein ubiquitination"/>
    <property type="evidence" value="ECO:0007669"/>
    <property type="project" value="TreeGrafter"/>
</dbReference>
<dbReference type="PROSITE" id="PS50908">
    <property type="entry name" value="RWD"/>
    <property type="match status" value="1"/>
</dbReference>
<dbReference type="GO" id="GO:0008270">
    <property type="term" value="F:zinc ion binding"/>
    <property type="evidence" value="ECO:0007669"/>
    <property type="project" value="UniProtKB-KW"/>
</dbReference>
<accession>A0A8B7XY79</accession>
<protein>
    <submittedName>
        <fullName evidence="8">Protein SPT2 homolog</fullName>
    </submittedName>
</protein>
<keyword evidence="2" id="KW-0862">Zinc</keyword>
<dbReference type="SMART" id="SM00184">
    <property type="entry name" value="RING"/>
    <property type="match status" value="1"/>
</dbReference>
<dbReference type="AlphaFoldDB" id="A0A8B7XY79"/>
<feature type="region of interest" description="Disordered" evidence="4">
    <location>
        <begin position="273"/>
        <end position="717"/>
    </location>
</feature>
<evidence type="ECO:0000256" key="3">
    <source>
        <dbReference type="PROSITE-ProRule" id="PRU00175"/>
    </source>
</evidence>
<dbReference type="OMA" id="HSQCLAR"/>
<dbReference type="InterPro" id="IPR001841">
    <property type="entry name" value="Znf_RING"/>
</dbReference>
<evidence type="ECO:0000259" key="5">
    <source>
        <dbReference type="PROSITE" id="PS50089"/>
    </source>
</evidence>
<evidence type="ECO:0000259" key="6">
    <source>
        <dbReference type="PROSITE" id="PS50908"/>
    </source>
</evidence>
<gene>
    <name evidence="8" type="primary">LOC110976674</name>
</gene>
<feature type="domain" description="RWD" evidence="6">
    <location>
        <begin position="26"/>
        <end position="135"/>
    </location>
</feature>
<dbReference type="Gene3D" id="3.10.110.10">
    <property type="entry name" value="Ubiquitin Conjugating Enzyme"/>
    <property type="match status" value="1"/>
</dbReference>
<dbReference type="InterPro" id="IPR039133">
    <property type="entry name" value="RNF25"/>
</dbReference>
<proteinExistence type="predicted"/>
<keyword evidence="7" id="KW-1185">Reference proteome</keyword>
<dbReference type="Gene3D" id="3.30.40.10">
    <property type="entry name" value="Zinc/RING finger domain, C3HC4 (zinc finger)"/>
    <property type="match status" value="1"/>
</dbReference>
<dbReference type="SMART" id="SM00591">
    <property type="entry name" value="RWD"/>
    <property type="match status" value="1"/>
</dbReference>
<feature type="compositionally biased region" description="Polar residues" evidence="4">
    <location>
        <begin position="487"/>
        <end position="501"/>
    </location>
</feature>
<dbReference type="CDD" id="cd23818">
    <property type="entry name" value="RWD_RNF25"/>
    <property type="match status" value="1"/>
</dbReference>
<keyword evidence="1 3" id="KW-0479">Metal-binding</keyword>
<dbReference type="FunFam" id="3.10.110.10:FF:000052">
    <property type="entry name" value="Putative e3 ubiquitin-protein ligase rnf25"/>
    <property type="match status" value="1"/>
</dbReference>
<feature type="compositionally biased region" description="Basic and acidic residues" evidence="4">
    <location>
        <begin position="388"/>
        <end position="410"/>
    </location>
</feature>
<feature type="compositionally biased region" description="Polar residues" evidence="4">
    <location>
        <begin position="373"/>
        <end position="387"/>
    </location>
</feature>